<feature type="region of interest" description="Disordered" evidence="1">
    <location>
        <begin position="1"/>
        <end position="34"/>
    </location>
</feature>
<gene>
    <name evidence="2" type="ORF">BTO30_15460</name>
</gene>
<keyword evidence="3" id="KW-1185">Reference proteome</keyword>
<organism evidence="2 3">
    <name type="scientific">Domibacillus antri</name>
    <dbReference type="NCBI Taxonomy" id="1714264"/>
    <lineage>
        <taxon>Bacteria</taxon>
        <taxon>Bacillati</taxon>
        <taxon>Bacillota</taxon>
        <taxon>Bacilli</taxon>
        <taxon>Bacillales</taxon>
        <taxon>Bacillaceae</taxon>
        <taxon>Domibacillus</taxon>
    </lineage>
</organism>
<name>A0A1Q8Q212_9BACI</name>
<dbReference type="AlphaFoldDB" id="A0A1Q8Q212"/>
<accession>A0A1Q8Q212</accession>
<evidence type="ECO:0000313" key="2">
    <source>
        <dbReference type="EMBL" id="OLN21357.1"/>
    </source>
</evidence>
<sequence>MLEGSSLCFGTGNGVSEEYKSSSAPHTSANEHEHFNQKEGLLEQFDDGIFNALVEKIEILLPAHFILVLKDGMRIEGTNLL</sequence>
<dbReference type="STRING" id="1714264.BTO30_15460"/>
<reference evidence="2 3" key="1">
    <citation type="submission" date="2016-12" db="EMBL/GenBank/DDBJ databases">
        <title>Domibacillus antri genome sequencing.</title>
        <authorList>
            <person name="Verma A."/>
            <person name="Krishnamurthi S."/>
        </authorList>
    </citation>
    <scope>NUCLEOTIDE SEQUENCE [LARGE SCALE GENOMIC DNA]</scope>
    <source>
        <strain evidence="2 3">XD80</strain>
    </source>
</reference>
<protein>
    <submittedName>
        <fullName evidence="2">Uncharacterized protein</fullName>
    </submittedName>
</protein>
<comment type="caution">
    <text evidence="2">The sequence shown here is derived from an EMBL/GenBank/DDBJ whole genome shotgun (WGS) entry which is preliminary data.</text>
</comment>
<dbReference type="Proteomes" id="UP000185568">
    <property type="component" value="Unassembled WGS sequence"/>
</dbReference>
<proteinExistence type="predicted"/>
<dbReference type="EMBL" id="MSDU01000053">
    <property type="protein sequence ID" value="OLN21357.1"/>
    <property type="molecule type" value="Genomic_DNA"/>
</dbReference>
<evidence type="ECO:0000313" key="3">
    <source>
        <dbReference type="Proteomes" id="UP000185568"/>
    </source>
</evidence>
<dbReference type="RefSeq" id="WP_075399602.1">
    <property type="nucleotide sequence ID" value="NZ_MSDU01000053.1"/>
</dbReference>
<evidence type="ECO:0000256" key="1">
    <source>
        <dbReference type="SAM" id="MobiDB-lite"/>
    </source>
</evidence>